<dbReference type="InterPro" id="IPR012341">
    <property type="entry name" value="6hp_glycosidase-like_sf"/>
</dbReference>
<comment type="caution">
    <text evidence="3">The sequence shown here is derived from an EMBL/GenBank/DDBJ whole genome shotgun (WGS) entry which is preliminary data.</text>
</comment>
<dbReference type="Pfam" id="PF19291">
    <property type="entry name" value="TREH_N"/>
    <property type="match status" value="1"/>
</dbReference>
<gene>
    <name evidence="3" type="ORF">ACFO8M_19615</name>
</gene>
<keyword evidence="3" id="KW-0378">Hydrolase</keyword>
<accession>A0ABV7Q4L5</accession>
<feature type="domain" description="GH15-like" evidence="1">
    <location>
        <begin position="246"/>
        <end position="632"/>
    </location>
</feature>
<reference evidence="4" key="1">
    <citation type="journal article" date="2019" name="Int. J. Syst. Evol. Microbiol.">
        <title>The Global Catalogue of Microorganisms (GCM) 10K type strain sequencing project: providing services to taxonomists for standard genome sequencing and annotation.</title>
        <authorList>
            <consortium name="The Broad Institute Genomics Platform"/>
            <consortium name="The Broad Institute Genome Sequencing Center for Infectious Disease"/>
            <person name="Wu L."/>
            <person name="Ma J."/>
        </authorList>
    </citation>
    <scope>NUCLEOTIDE SEQUENCE [LARGE SCALE GENOMIC DNA]</scope>
    <source>
        <strain evidence="4">CGMCC 4.7396</strain>
    </source>
</reference>
<dbReference type="RefSeq" id="WP_387978676.1">
    <property type="nucleotide sequence ID" value="NZ_JBHRWO010000020.1"/>
</dbReference>
<dbReference type="InterPro" id="IPR008928">
    <property type="entry name" value="6-hairpin_glycosidase_sf"/>
</dbReference>
<dbReference type="PANTHER" id="PTHR31616">
    <property type="entry name" value="TREHALASE"/>
    <property type="match status" value="1"/>
</dbReference>
<sequence>MDLTTGNPETGRPIADYALLSDRRCAALVSSDGSIDWFCRPRFDSPAVYGRLLDPEAGHWSIRPAGPFHHERSYVGETFVLRTVFTTDTGTAHLIDALALGPSFEAGTGVRLRLGSRAPRATLRVLECTAGEVEIDFAFRPRPEFGLVRPIFTTLPGGILATGGPVRFVLTTPIRLDFGDDGATARITLRAGEKLRFVTQSVGIADELPGTWKPEAVDAALEETIQGWQRWSDAHPTWDGPLPHLVRRSFLVLEALRYQPTGAIVAAPTTSLPEAVGGSRNWDYRYAWIRDASFTIQALAAAGSTEEAIEFFEFITRAAAQYHPENPLQIMFGVGGEHDLSEREITHLSGWRGSRPVRVGNAAWLQPQLDVYGELIDAAWHLAPHLRRLDATARRFLTDVADAAADQWGRPDQGIWEVRGDPRHYTYSKLMCWVALDRAVKHVELVEVEPRDALIFGRDQFSSEGLDPEDFNPLKLTPGWAAARDRIREAIETYAWKPEIGAFGAAFDGDDLDAAVLLLPAVGFLPGDDPRVVSTVDAIAERLVDPRGLVLRYEHGIDGLDGEEGAFVICTFWLAQALAMTGRVERAREVFEEAAACANDLGLMSEEVDTGTGELLGNFPQAFSHIGLINAAVAIRDAERARG</sequence>
<dbReference type="GO" id="GO:0016787">
    <property type="term" value="F:hydrolase activity"/>
    <property type="evidence" value="ECO:0007669"/>
    <property type="project" value="UniProtKB-KW"/>
</dbReference>
<evidence type="ECO:0000313" key="3">
    <source>
        <dbReference type="EMBL" id="MFC3494698.1"/>
    </source>
</evidence>
<dbReference type="Gene3D" id="1.50.10.10">
    <property type="match status" value="1"/>
</dbReference>
<proteinExistence type="predicted"/>
<dbReference type="PANTHER" id="PTHR31616:SF10">
    <property type="entry name" value="TREHALASE"/>
    <property type="match status" value="1"/>
</dbReference>
<dbReference type="InterPro" id="IPR045582">
    <property type="entry name" value="Trehalase-like_N"/>
</dbReference>
<evidence type="ECO:0000313" key="4">
    <source>
        <dbReference type="Proteomes" id="UP001595712"/>
    </source>
</evidence>
<dbReference type="SUPFAM" id="SSF48208">
    <property type="entry name" value="Six-hairpin glycosidases"/>
    <property type="match status" value="1"/>
</dbReference>
<feature type="domain" description="Trehalase-like N-terminal" evidence="2">
    <location>
        <begin position="11"/>
        <end position="88"/>
    </location>
</feature>
<name>A0ABV7Q4L5_9ACTN</name>
<dbReference type="Pfam" id="PF00723">
    <property type="entry name" value="Glyco_hydro_15"/>
    <property type="match status" value="1"/>
</dbReference>
<dbReference type="InterPro" id="IPR011613">
    <property type="entry name" value="GH15-like"/>
</dbReference>
<dbReference type="Proteomes" id="UP001595712">
    <property type="component" value="Unassembled WGS sequence"/>
</dbReference>
<evidence type="ECO:0000259" key="2">
    <source>
        <dbReference type="Pfam" id="PF19291"/>
    </source>
</evidence>
<organism evidence="3 4">
    <name type="scientific">Glycomyces rhizosphaerae</name>
    <dbReference type="NCBI Taxonomy" id="2054422"/>
    <lineage>
        <taxon>Bacteria</taxon>
        <taxon>Bacillati</taxon>
        <taxon>Actinomycetota</taxon>
        <taxon>Actinomycetes</taxon>
        <taxon>Glycomycetales</taxon>
        <taxon>Glycomycetaceae</taxon>
        <taxon>Glycomyces</taxon>
    </lineage>
</organism>
<dbReference type="EMBL" id="JBHRWO010000020">
    <property type="protein sequence ID" value="MFC3494698.1"/>
    <property type="molecule type" value="Genomic_DNA"/>
</dbReference>
<protein>
    <submittedName>
        <fullName evidence="3">Glycoside hydrolase family 15 protein</fullName>
    </submittedName>
</protein>
<keyword evidence="4" id="KW-1185">Reference proteome</keyword>
<evidence type="ECO:0000259" key="1">
    <source>
        <dbReference type="Pfam" id="PF00723"/>
    </source>
</evidence>